<evidence type="ECO:0000259" key="18">
    <source>
        <dbReference type="PROSITE" id="PS51192"/>
    </source>
</evidence>
<evidence type="ECO:0000259" key="20">
    <source>
        <dbReference type="PROSITE" id="PS51327"/>
    </source>
</evidence>
<evidence type="ECO:0000256" key="11">
    <source>
        <dbReference type="ARBA" id="ARBA00022884"/>
    </source>
</evidence>
<proteinExistence type="inferred from homology"/>
<dbReference type="GO" id="GO:0051607">
    <property type="term" value="P:defense response to virus"/>
    <property type="evidence" value="ECO:0007669"/>
    <property type="project" value="UniProtKB-KW"/>
</dbReference>
<evidence type="ECO:0000256" key="16">
    <source>
        <dbReference type="SAM" id="MobiDB-lite"/>
    </source>
</evidence>
<dbReference type="InterPro" id="IPR038248">
    <property type="entry name" value="Dicer_dimer_sf"/>
</dbReference>
<evidence type="ECO:0000256" key="1">
    <source>
        <dbReference type="ARBA" id="ARBA00001936"/>
    </source>
</evidence>
<keyword evidence="7" id="KW-0378">Hydrolase</keyword>
<evidence type="ECO:0000256" key="8">
    <source>
        <dbReference type="ARBA" id="ARBA00022806"/>
    </source>
</evidence>
<evidence type="ECO:0000256" key="2">
    <source>
        <dbReference type="ARBA" id="ARBA00001946"/>
    </source>
</evidence>
<keyword evidence="6" id="KW-0547">Nucleotide-binding</keyword>
<dbReference type="SUPFAM" id="SSF54768">
    <property type="entry name" value="dsRNA-binding domain-like"/>
    <property type="match status" value="1"/>
</dbReference>
<dbReference type="SUPFAM" id="SSF52540">
    <property type="entry name" value="P-loop containing nucleoside triphosphate hydrolases"/>
    <property type="match status" value="1"/>
</dbReference>
<protein>
    <submittedName>
        <fullName evidence="21">Dicer-like protein</fullName>
    </submittedName>
</protein>
<dbReference type="SMART" id="SM00490">
    <property type="entry name" value="HELICc"/>
    <property type="match status" value="1"/>
</dbReference>
<dbReference type="Pfam" id="PF00636">
    <property type="entry name" value="Ribonuclease_3"/>
    <property type="match status" value="2"/>
</dbReference>
<dbReference type="Pfam" id="PF00270">
    <property type="entry name" value="DEAD"/>
    <property type="match status" value="1"/>
</dbReference>
<comment type="similarity">
    <text evidence="15">Belongs to the helicase family. Dicer subfamily.</text>
</comment>
<evidence type="ECO:0000313" key="22">
    <source>
        <dbReference type="Proteomes" id="UP000469558"/>
    </source>
</evidence>
<feature type="domain" description="Helicase C-terminal" evidence="19">
    <location>
        <begin position="393"/>
        <end position="561"/>
    </location>
</feature>
<reference evidence="21 22" key="1">
    <citation type="submission" date="2018-05" db="EMBL/GenBank/DDBJ databases">
        <title>Genome sequencing and assembly of the regulated plant pathogen Lachnellula willkommii and related sister species for the development of diagnostic species identification markers.</title>
        <authorList>
            <person name="Giroux E."/>
            <person name="Bilodeau G."/>
        </authorList>
    </citation>
    <scope>NUCLEOTIDE SEQUENCE [LARGE SCALE GENOMIC DNA]</scope>
    <source>
        <strain evidence="21 22">CBS 268.59</strain>
    </source>
</reference>
<dbReference type="FunFam" id="1.10.1520.10:FF:000032">
    <property type="entry name" value="Dicer-like protein 2"/>
    <property type="match status" value="1"/>
</dbReference>
<dbReference type="InterPro" id="IPR000999">
    <property type="entry name" value="RNase_III_dom"/>
</dbReference>
<dbReference type="InterPro" id="IPR027417">
    <property type="entry name" value="P-loop_NTPase"/>
</dbReference>
<comment type="caution">
    <text evidence="21">The sequence shown here is derived from an EMBL/GenBank/DDBJ whole genome shotgun (WGS) entry which is preliminary data.</text>
</comment>
<keyword evidence="22" id="KW-1185">Reference proteome</keyword>
<dbReference type="PROSITE" id="PS51192">
    <property type="entry name" value="HELICASE_ATP_BIND_1"/>
    <property type="match status" value="1"/>
</dbReference>
<name>A0A8T9BTS0_9HELO</name>
<feature type="region of interest" description="Disordered" evidence="16">
    <location>
        <begin position="1"/>
        <end position="26"/>
    </location>
</feature>
<evidence type="ECO:0000256" key="13">
    <source>
        <dbReference type="ARBA" id="ARBA00023211"/>
    </source>
</evidence>
<dbReference type="GO" id="GO:0004386">
    <property type="term" value="F:helicase activity"/>
    <property type="evidence" value="ECO:0007669"/>
    <property type="project" value="UniProtKB-KW"/>
</dbReference>
<keyword evidence="8" id="KW-0347">Helicase</keyword>
<keyword evidence="13" id="KW-0464">Manganese</keyword>
<dbReference type="Proteomes" id="UP000469558">
    <property type="component" value="Unassembled WGS sequence"/>
</dbReference>
<dbReference type="InterPro" id="IPR014001">
    <property type="entry name" value="Helicase_ATP-bd"/>
</dbReference>
<dbReference type="Pfam" id="PF00271">
    <property type="entry name" value="Helicase_C"/>
    <property type="match status" value="1"/>
</dbReference>
<keyword evidence="9" id="KW-0067">ATP-binding</keyword>
<comment type="cofactor">
    <cofactor evidence="2">
        <name>Mg(2+)</name>
        <dbReference type="ChEBI" id="CHEBI:18420"/>
    </cofactor>
</comment>
<dbReference type="Gene3D" id="3.30.160.380">
    <property type="entry name" value="Dicer dimerisation domain"/>
    <property type="match status" value="1"/>
</dbReference>
<comment type="cofactor">
    <cofactor evidence="1">
        <name>Mn(2+)</name>
        <dbReference type="ChEBI" id="CHEBI:29035"/>
    </cofactor>
</comment>
<evidence type="ECO:0000256" key="5">
    <source>
        <dbReference type="ARBA" id="ARBA00022737"/>
    </source>
</evidence>
<evidence type="ECO:0000256" key="4">
    <source>
        <dbReference type="ARBA" id="ARBA00022723"/>
    </source>
</evidence>
<dbReference type="GO" id="GO:0004525">
    <property type="term" value="F:ribonuclease III activity"/>
    <property type="evidence" value="ECO:0007669"/>
    <property type="project" value="InterPro"/>
</dbReference>
<dbReference type="FunFam" id="1.10.1520.10:FF:000015">
    <property type="entry name" value="Dicer-like protein 1"/>
    <property type="match status" value="1"/>
</dbReference>
<dbReference type="PANTHER" id="PTHR14950:SF37">
    <property type="entry name" value="ENDORIBONUCLEASE DICER"/>
    <property type="match status" value="1"/>
</dbReference>
<feature type="domain" description="Helicase ATP-binding" evidence="18">
    <location>
        <begin position="70"/>
        <end position="247"/>
    </location>
</feature>
<evidence type="ECO:0000256" key="10">
    <source>
        <dbReference type="ARBA" id="ARBA00022842"/>
    </source>
</evidence>
<dbReference type="Pfam" id="PF03368">
    <property type="entry name" value="Dicer_dimer"/>
    <property type="match status" value="1"/>
</dbReference>
<dbReference type="InterPro" id="IPR036389">
    <property type="entry name" value="RNase_III_sf"/>
</dbReference>
<dbReference type="PROSITE" id="PS00517">
    <property type="entry name" value="RNASE_3_1"/>
    <property type="match status" value="2"/>
</dbReference>
<dbReference type="CDD" id="cd00593">
    <property type="entry name" value="RIBOc"/>
    <property type="match status" value="2"/>
</dbReference>
<evidence type="ECO:0000256" key="7">
    <source>
        <dbReference type="ARBA" id="ARBA00022801"/>
    </source>
</evidence>
<dbReference type="SMART" id="SM00535">
    <property type="entry name" value="RIBOc"/>
    <property type="match status" value="2"/>
</dbReference>
<keyword evidence="11 15" id="KW-0694">RNA-binding</keyword>
<dbReference type="InterPro" id="IPR005034">
    <property type="entry name" value="Dicer_dimerisation"/>
</dbReference>
<organism evidence="21 22">
    <name type="scientific">Lachnellula suecica</name>
    <dbReference type="NCBI Taxonomy" id="602035"/>
    <lineage>
        <taxon>Eukaryota</taxon>
        <taxon>Fungi</taxon>
        <taxon>Dikarya</taxon>
        <taxon>Ascomycota</taxon>
        <taxon>Pezizomycotina</taxon>
        <taxon>Leotiomycetes</taxon>
        <taxon>Helotiales</taxon>
        <taxon>Lachnaceae</taxon>
        <taxon>Lachnellula</taxon>
    </lineage>
</organism>
<dbReference type="GO" id="GO:0030422">
    <property type="term" value="P:siRNA processing"/>
    <property type="evidence" value="ECO:0007669"/>
    <property type="project" value="TreeGrafter"/>
</dbReference>
<dbReference type="EMBL" id="QGMK01002055">
    <property type="protein sequence ID" value="TVY60883.1"/>
    <property type="molecule type" value="Genomic_DNA"/>
</dbReference>
<dbReference type="GO" id="GO:0005524">
    <property type="term" value="F:ATP binding"/>
    <property type="evidence" value="ECO:0007669"/>
    <property type="project" value="UniProtKB-KW"/>
</dbReference>
<accession>A0A8T9BTS0</accession>
<keyword evidence="10" id="KW-0460">Magnesium</keyword>
<dbReference type="InterPro" id="IPR011545">
    <property type="entry name" value="DEAD/DEAH_box_helicase_dom"/>
</dbReference>
<evidence type="ECO:0000256" key="6">
    <source>
        <dbReference type="ARBA" id="ARBA00022741"/>
    </source>
</evidence>
<keyword evidence="3" id="KW-0930">Antiviral protein</keyword>
<comment type="function">
    <text evidence="14">Dicer-like endonuclease involved in cleaving double-stranded RNA in the RNA interference (RNAi) pathway. Produces 21 to 25 bp dsRNAs (siRNAs) which target the selective destruction of homologous RNAs leading to sequence-specific suppression of gene expression, called post-transcriptional gene silencing (PTGS). Part of a broad host defense response against viral infection and transposons.</text>
</comment>
<dbReference type="PANTHER" id="PTHR14950">
    <property type="entry name" value="DICER-RELATED"/>
    <property type="match status" value="1"/>
</dbReference>
<dbReference type="Gene3D" id="3.40.50.300">
    <property type="entry name" value="P-loop containing nucleotide triphosphate hydrolases"/>
    <property type="match status" value="2"/>
</dbReference>
<evidence type="ECO:0000256" key="3">
    <source>
        <dbReference type="ARBA" id="ARBA00022721"/>
    </source>
</evidence>
<dbReference type="Gene3D" id="1.10.1520.10">
    <property type="entry name" value="Ribonuclease III domain"/>
    <property type="match status" value="2"/>
</dbReference>
<dbReference type="GO" id="GO:0003723">
    <property type="term" value="F:RNA binding"/>
    <property type="evidence" value="ECO:0007669"/>
    <property type="project" value="UniProtKB-UniRule"/>
</dbReference>
<dbReference type="CDD" id="cd18034">
    <property type="entry name" value="DEXHc_dicer"/>
    <property type="match status" value="1"/>
</dbReference>
<feature type="domain" description="RNase III" evidence="17">
    <location>
        <begin position="1103"/>
        <end position="1284"/>
    </location>
</feature>
<dbReference type="PROSITE" id="PS51194">
    <property type="entry name" value="HELICASE_CTER"/>
    <property type="match status" value="1"/>
</dbReference>
<keyword evidence="4" id="KW-0479">Metal-binding</keyword>
<evidence type="ECO:0000256" key="12">
    <source>
        <dbReference type="ARBA" id="ARBA00023118"/>
    </source>
</evidence>
<sequence>MELDSPDSDHELSVSNFETEDEVRPANATIEDLTGEADEFLNDAASLSNLSLSSGDENPVIRPRSYQKEMAESSLERNVIVAMDTGSGKTHVAVMRMLHELDRMPLHKIIWFLAPTVSLCSQQFEYIKSQIPSVQVKFLSGADGVDRWTEQSLWDAVLKNVKIVVSTYQILLDALTHGFLGMESLGLIVFDEAHNCVGKHPGAKIMLDFYHPRKSQGEVPLILGLTASPVMRSDPVSVGKIEETLHAICRTPTKHRAELLLQVKRPTLSEVFYQSLPDESNLSQYTKAIASLGQAYGSLKITEDPYVIALLKDDTEKSRRLLDKWAADYYITEVVTKFRKVANDFNGSLGGVWDVSSEEKKYLAKALQEVHINSITSQLPQAIPLISDKVRKLIDNLILEPPTFRGIVFVQERAVVSVLAHLLPVHPDTRGRFKVGTMVGLSSHAYRSRDLAEYVGAESRNDSLSDFRAGKLNLIIATSVLEEGIDVPACNVVICFQQPANLKSFIQRRGRARDRSSKLILLLESLTQPKEWRQLEKNMKDLYENDMRVLQELESLENTEEHDGRSFRVESTGALLDQDNAVAYVDLRPEFICTATEASIVRAKVILPLSVHEAVRTAESRTSWASEKNAIKDAAFEAYLALYNSGLVNKNMLPLLRHGMDVDVNELTSTKVETRASLMMVSEQLNPWIHVAQVRKEKGHVVNHAITVGQLKVNMYSPVNLPAITMFHLYWDIHTELAVKVVPDPSVYVGNFRKAPDESLFLLDAAFGSRFPIEKKRHVVLFSLDGTDPLRCQIGQHKSAEGYNFKKSGSLWTGLIRDTMQSEVRYIYSSSLTNKPPIETVQKPYENYADTPDSAHLSVQRLSRRADFLHRLNSENEKQSAKSYSVVLPTSRCTVDDVPFAYVQLGLFIPSIMHRLEVYLIADTLSKSILKNVKIKNIELVIAAISASSAGEATNYQRLEFLGDSILKLCTSIQLIAEYPLWHEGYLSAKKDRLVANSRLSRAAVEIGLDKFIISKPFTGLKWRPLYEEDLLDARQDGKRELSSKVLADVVESLVGASMVDGGMSKALTCLQVFLPELNWKPLDARRVELYDQVLDVQLPETLKSLETLLGYTFNKKGLLLEALTHASCTIGSQSLERLEFLGDSILDNIVVTAMFAHKKPELSHFQMHLLRTTLVNADFLAYICMDWSTKQEVSSIQQTDAHFEAIPTVVKLPLWRFMRHTSPHIGAIQTTTSSIFASLQPSIASAIASGTHYPWALLAKLQAQKFYSDIIESIIGAVWVDSGSLAVCTALVERMGILPYLRRILEQGVHVMHPKEQLGVLAVEKEVRYTLSLRGGVYVCEVFVGGERVCVYEQGVGKMEAQTKAAEMACAILRGRGEGVGVGGNEDEKGHLEEVRRDGDVVMDGGLRVDGSDHMDVGKDGDVVMG</sequence>
<evidence type="ECO:0000256" key="14">
    <source>
        <dbReference type="ARBA" id="ARBA00025403"/>
    </source>
</evidence>
<keyword evidence="5" id="KW-0677">Repeat</keyword>
<dbReference type="GO" id="GO:0050688">
    <property type="term" value="P:regulation of defense response to virus"/>
    <property type="evidence" value="ECO:0007669"/>
    <property type="project" value="UniProtKB-KW"/>
</dbReference>
<dbReference type="InterPro" id="IPR001650">
    <property type="entry name" value="Helicase_C-like"/>
</dbReference>
<dbReference type="PROSITE" id="PS51327">
    <property type="entry name" value="DICER_DSRBF"/>
    <property type="match status" value="1"/>
</dbReference>
<dbReference type="GO" id="GO:0005634">
    <property type="term" value="C:nucleus"/>
    <property type="evidence" value="ECO:0007669"/>
    <property type="project" value="TreeGrafter"/>
</dbReference>
<dbReference type="GO" id="GO:0046872">
    <property type="term" value="F:metal ion binding"/>
    <property type="evidence" value="ECO:0007669"/>
    <property type="project" value="UniProtKB-KW"/>
</dbReference>
<evidence type="ECO:0000259" key="19">
    <source>
        <dbReference type="PROSITE" id="PS51194"/>
    </source>
</evidence>
<evidence type="ECO:0000259" key="17">
    <source>
        <dbReference type="PROSITE" id="PS50142"/>
    </source>
</evidence>
<dbReference type="PROSITE" id="PS50142">
    <property type="entry name" value="RNASE_3_2"/>
    <property type="match status" value="2"/>
</dbReference>
<keyword evidence="12" id="KW-0051">Antiviral defense</keyword>
<dbReference type="GO" id="GO:0005737">
    <property type="term" value="C:cytoplasm"/>
    <property type="evidence" value="ECO:0007669"/>
    <property type="project" value="TreeGrafter"/>
</dbReference>
<dbReference type="SUPFAM" id="SSF69065">
    <property type="entry name" value="RNase III domain-like"/>
    <property type="match status" value="2"/>
</dbReference>
<feature type="domain" description="RNase III" evidence="17">
    <location>
        <begin position="922"/>
        <end position="1063"/>
    </location>
</feature>
<evidence type="ECO:0000256" key="15">
    <source>
        <dbReference type="PROSITE-ProRule" id="PRU00657"/>
    </source>
</evidence>
<evidence type="ECO:0000256" key="9">
    <source>
        <dbReference type="ARBA" id="ARBA00022840"/>
    </source>
</evidence>
<dbReference type="SMART" id="SM00487">
    <property type="entry name" value="DEXDc"/>
    <property type="match status" value="1"/>
</dbReference>
<evidence type="ECO:0000313" key="21">
    <source>
        <dbReference type="EMBL" id="TVY60883.1"/>
    </source>
</evidence>
<feature type="domain" description="Dicer dsRNA-binding fold" evidence="20">
    <location>
        <begin position="568"/>
        <end position="662"/>
    </location>
</feature>
<gene>
    <name evidence="21" type="primary">DCL-2</name>
    <name evidence="21" type="ORF">LSUE1_G008688</name>
</gene>
<dbReference type="OrthoDB" id="416741at2759"/>